<proteinExistence type="predicted"/>
<dbReference type="AlphaFoldDB" id="A0A670IU32"/>
<dbReference type="PANTHER" id="PTHR31702:SF2">
    <property type="entry name" value="TESTIS-EXPRESSED PROTEIN 33"/>
    <property type="match status" value="1"/>
</dbReference>
<feature type="region of interest" description="Disordered" evidence="1">
    <location>
        <begin position="131"/>
        <end position="255"/>
    </location>
</feature>
<dbReference type="Proteomes" id="UP000472272">
    <property type="component" value="Chromosome 10"/>
</dbReference>
<sequence length="453" mass="50351">MASPLLHYIHEPEEVSPVLRYLQHPEEFAALHHQLPQLEEKVDPSVHQSKEVSPVLQYLQQLEEIGTNLLQRDSSLMSSCPRNASKMEDVTQVPMDTTAFPIPAAAYHETRMAGGPTEVPGYGNKEQATYNLTGEQSNNKRPPSRCSSRTSSMNSKNPENRTAMGEPPVLPEASPSTQHIQTRNHNKQTLRSKTPSALCIHTAAGRKDSLEGTTSKGIGNHHHPKGKPGGSRLSAKSSQEEMEDGHGNSDELTGRQYRPIVTRLHASPRKNIKGSCEDMKEAQDVMCAKESLASSGQDVKAEGKALQEKKNSLIIPPNIKAKFGTSMVEKLVSEEQARRALCEAGLIQGQKRLSDWPYKTLENPMASSPYADYYELGYNLRSNIFQGGPLESRSLMKDSYTPDVIKRAVRDPKHWHGRKTDDLGRWFQKNALNLNLQKALEQKYGDKNKGGKS</sequence>
<protein>
    <recommendedName>
        <fullName evidence="4">Testis expressed 33</fullName>
    </recommendedName>
</protein>
<evidence type="ECO:0008006" key="4">
    <source>
        <dbReference type="Google" id="ProtNLM"/>
    </source>
</evidence>
<dbReference type="OMA" id="MWQACGA"/>
<dbReference type="GeneTree" id="ENSGT00390000013198"/>
<dbReference type="Ensembl" id="ENSPMRT00000015684.1">
    <property type="protein sequence ID" value="ENSPMRP00000014682.1"/>
    <property type="gene ID" value="ENSPMRG00000009806.1"/>
</dbReference>
<name>A0A670IU32_PODMU</name>
<accession>A0A670IU32</accession>
<evidence type="ECO:0000313" key="2">
    <source>
        <dbReference type="Ensembl" id="ENSPMRP00000014682.1"/>
    </source>
</evidence>
<reference evidence="2" key="3">
    <citation type="submission" date="2025-09" db="UniProtKB">
        <authorList>
            <consortium name="Ensembl"/>
        </authorList>
    </citation>
    <scope>IDENTIFICATION</scope>
</reference>
<dbReference type="PANTHER" id="PTHR31702">
    <property type="entry name" value="TESTIS-EXPRESSED PROTEIN 33"/>
    <property type="match status" value="1"/>
</dbReference>
<evidence type="ECO:0000313" key="3">
    <source>
        <dbReference type="Proteomes" id="UP000472272"/>
    </source>
</evidence>
<keyword evidence="3" id="KW-1185">Reference proteome</keyword>
<feature type="compositionally biased region" description="Basic and acidic residues" evidence="1">
    <location>
        <begin position="244"/>
        <end position="253"/>
    </location>
</feature>
<reference evidence="2" key="2">
    <citation type="submission" date="2025-08" db="UniProtKB">
        <authorList>
            <consortium name="Ensembl"/>
        </authorList>
    </citation>
    <scope>IDENTIFICATION</scope>
</reference>
<evidence type="ECO:0000256" key="1">
    <source>
        <dbReference type="SAM" id="MobiDB-lite"/>
    </source>
</evidence>
<feature type="compositionally biased region" description="Low complexity" evidence="1">
    <location>
        <begin position="140"/>
        <end position="157"/>
    </location>
</feature>
<reference evidence="2 3" key="1">
    <citation type="journal article" date="2019" name="Proc. Natl. Acad. Sci. U.S.A.">
        <title>Regulatory changes in pterin and carotenoid genes underlie balanced color polymorphisms in the wall lizard.</title>
        <authorList>
            <person name="Andrade P."/>
            <person name="Pinho C."/>
            <person name="Perez I de Lanuza G."/>
            <person name="Afonso S."/>
            <person name="Brejcha J."/>
            <person name="Rubin C.J."/>
            <person name="Wallerman O."/>
            <person name="Pereira P."/>
            <person name="Sabatino S.J."/>
            <person name="Bellati A."/>
            <person name="Pellitteri-Rosa D."/>
            <person name="Bosakova Z."/>
            <person name="Bunikis I."/>
            <person name="Carretero M.A."/>
            <person name="Feiner N."/>
            <person name="Marsik P."/>
            <person name="Pauperio F."/>
            <person name="Salvi D."/>
            <person name="Soler L."/>
            <person name="While G.M."/>
            <person name="Uller T."/>
            <person name="Font E."/>
            <person name="Andersson L."/>
            <person name="Carneiro M."/>
        </authorList>
    </citation>
    <scope>NUCLEOTIDE SEQUENCE</scope>
</reference>
<dbReference type="Pfam" id="PF15400">
    <property type="entry name" value="TEX33"/>
    <property type="match status" value="1"/>
</dbReference>
<organism evidence="2 3">
    <name type="scientific">Podarcis muralis</name>
    <name type="common">Wall lizard</name>
    <name type="synonym">Lacerta muralis</name>
    <dbReference type="NCBI Taxonomy" id="64176"/>
    <lineage>
        <taxon>Eukaryota</taxon>
        <taxon>Metazoa</taxon>
        <taxon>Chordata</taxon>
        <taxon>Craniata</taxon>
        <taxon>Vertebrata</taxon>
        <taxon>Euteleostomi</taxon>
        <taxon>Lepidosauria</taxon>
        <taxon>Squamata</taxon>
        <taxon>Bifurcata</taxon>
        <taxon>Unidentata</taxon>
        <taxon>Episquamata</taxon>
        <taxon>Laterata</taxon>
        <taxon>Lacertibaenia</taxon>
        <taxon>Lacertidae</taxon>
        <taxon>Podarcis</taxon>
    </lineage>
</organism>
<dbReference type="InterPro" id="IPR029234">
    <property type="entry name" value="CIMIP4"/>
</dbReference>